<feature type="domain" description="YrdC-like" evidence="2">
    <location>
        <begin position="79"/>
        <end position="285"/>
    </location>
</feature>
<dbReference type="SUPFAM" id="SSF55821">
    <property type="entry name" value="YrdC/RibB"/>
    <property type="match status" value="1"/>
</dbReference>
<dbReference type="EMBL" id="CM002288">
    <property type="protein sequence ID" value="ESW33721.1"/>
    <property type="molecule type" value="Genomic_DNA"/>
</dbReference>
<sequence length="310" mass="34710">MKTAAKISPLFALPPQKERVVCASHNSVASDTAVPLTTTTTVPPAIVACEATDLRSLRRRCLRRRSHLSVVHLKFNLSFCWREDGRRELHSQMGFYKSNPSDAVRYAIVCDLRSHSAIERLRRIKNIEASKPLSILCHSFRDIDKYTAGFPRGDGQGHANLFKAVKHHLPGPYTFILIASKELPKQCIRFGTSSAKYASRKNVGVRMPDDAICQAILKEMDAPLICTSIKFQKEDEWMIDPVIIADTYGPEGLDFVVDGGVRVADPSTVVDMTKMPPKVLRQGKGPILHWMEFEEDQRTEIDNDLIPAGI</sequence>
<organism evidence="3 4">
    <name type="scientific">Phaseolus vulgaris</name>
    <name type="common">Kidney bean</name>
    <name type="synonym">French bean</name>
    <dbReference type="NCBI Taxonomy" id="3885"/>
    <lineage>
        <taxon>Eukaryota</taxon>
        <taxon>Viridiplantae</taxon>
        <taxon>Streptophyta</taxon>
        <taxon>Embryophyta</taxon>
        <taxon>Tracheophyta</taxon>
        <taxon>Spermatophyta</taxon>
        <taxon>Magnoliopsida</taxon>
        <taxon>eudicotyledons</taxon>
        <taxon>Gunneridae</taxon>
        <taxon>Pentapetalae</taxon>
        <taxon>rosids</taxon>
        <taxon>fabids</taxon>
        <taxon>Fabales</taxon>
        <taxon>Fabaceae</taxon>
        <taxon>Papilionoideae</taxon>
        <taxon>50 kb inversion clade</taxon>
        <taxon>NPAAA clade</taxon>
        <taxon>indigoferoid/millettioid clade</taxon>
        <taxon>Phaseoleae</taxon>
        <taxon>Phaseolus</taxon>
    </lineage>
</organism>
<dbReference type="Gramene" id="ESW33721">
    <property type="protein sequence ID" value="ESW33721"/>
    <property type="gene ID" value="PHAVU_001G093500g"/>
</dbReference>
<reference evidence="4" key="1">
    <citation type="journal article" date="2014" name="Nat. Genet.">
        <title>A reference genome for common bean and genome-wide analysis of dual domestications.</title>
        <authorList>
            <person name="Schmutz J."/>
            <person name="McClean P.E."/>
            <person name="Mamidi S."/>
            <person name="Wu G.A."/>
            <person name="Cannon S.B."/>
            <person name="Grimwood J."/>
            <person name="Jenkins J."/>
            <person name="Shu S."/>
            <person name="Song Q."/>
            <person name="Chavarro C."/>
            <person name="Torres-Torres M."/>
            <person name="Geffroy V."/>
            <person name="Moghaddam S.M."/>
            <person name="Gao D."/>
            <person name="Abernathy B."/>
            <person name="Barry K."/>
            <person name="Blair M."/>
            <person name="Brick M.A."/>
            <person name="Chovatia M."/>
            <person name="Gepts P."/>
            <person name="Goodstein D.M."/>
            <person name="Gonzales M."/>
            <person name="Hellsten U."/>
            <person name="Hyten D.L."/>
            <person name="Jia G."/>
            <person name="Kelly J.D."/>
            <person name="Kudrna D."/>
            <person name="Lee R."/>
            <person name="Richard M.M."/>
            <person name="Miklas P.N."/>
            <person name="Osorno J.M."/>
            <person name="Rodrigues J."/>
            <person name="Thareau V."/>
            <person name="Urrea C.A."/>
            <person name="Wang M."/>
            <person name="Yu Y."/>
            <person name="Zhang M."/>
            <person name="Wing R.A."/>
            <person name="Cregan P.B."/>
            <person name="Rokhsar D.S."/>
            <person name="Jackson S.A."/>
        </authorList>
    </citation>
    <scope>NUCLEOTIDE SEQUENCE [LARGE SCALE GENOMIC DNA]</scope>
    <source>
        <strain evidence="4">cv. G19833</strain>
    </source>
</reference>
<dbReference type="Gene3D" id="3.90.870.10">
    <property type="entry name" value="DHBP synthase"/>
    <property type="match status" value="1"/>
</dbReference>
<dbReference type="PANTHER" id="PTHR42828">
    <property type="entry name" value="DHBP SYNTHASE RIBB-LIKE ALPHA/BETA DOMAIN-CONTAINING PROTEIN"/>
    <property type="match status" value="1"/>
</dbReference>
<dbReference type="GO" id="GO:0003729">
    <property type="term" value="F:mRNA binding"/>
    <property type="evidence" value="ECO:0007669"/>
    <property type="project" value="EnsemblPlants"/>
</dbReference>
<dbReference type="InterPro" id="IPR006070">
    <property type="entry name" value="Sua5-like_dom"/>
</dbReference>
<dbReference type="STRING" id="3885.V7CXW1"/>
<protein>
    <recommendedName>
        <fullName evidence="1">Threonylcarbamoyl-AMP synthase</fullName>
    </recommendedName>
</protein>
<evidence type="ECO:0000313" key="3">
    <source>
        <dbReference type="EMBL" id="ESW33721.1"/>
    </source>
</evidence>
<dbReference type="InterPro" id="IPR017945">
    <property type="entry name" value="DHBP_synth_RibB-like_a/b_dom"/>
</dbReference>
<dbReference type="OrthoDB" id="3648309at2759"/>
<dbReference type="GO" id="GO:0003725">
    <property type="term" value="F:double-stranded RNA binding"/>
    <property type="evidence" value="ECO:0007669"/>
    <property type="project" value="InterPro"/>
</dbReference>
<evidence type="ECO:0000313" key="4">
    <source>
        <dbReference type="Proteomes" id="UP000000226"/>
    </source>
</evidence>
<accession>V7CXW1</accession>
<name>V7CXW1_PHAVU</name>
<gene>
    <name evidence="3" type="ORF">PHAVU_001G093500g</name>
</gene>
<proteinExistence type="predicted"/>
<evidence type="ECO:0000256" key="1">
    <source>
        <dbReference type="ARBA" id="ARBA00015492"/>
    </source>
</evidence>
<dbReference type="Pfam" id="PF01300">
    <property type="entry name" value="Sua5_yciO_yrdC"/>
    <property type="match status" value="1"/>
</dbReference>
<dbReference type="eggNOG" id="KOG3051">
    <property type="taxonomic scope" value="Eukaryota"/>
</dbReference>
<dbReference type="PROSITE" id="PS51163">
    <property type="entry name" value="YRDC"/>
    <property type="match status" value="1"/>
</dbReference>
<dbReference type="AlphaFoldDB" id="V7CXW1"/>
<dbReference type="PANTHER" id="PTHR42828:SF3">
    <property type="entry name" value="THREONYLCARBAMOYL-AMP SYNTHASE"/>
    <property type="match status" value="1"/>
</dbReference>
<keyword evidence="4" id="KW-1185">Reference proteome</keyword>
<dbReference type="InterPro" id="IPR052532">
    <property type="entry name" value="SUA5_domain"/>
</dbReference>
<evidence type="ECO:0000259" key="2">
    <source>
        <dbReference type="PROSITE" id="PS51163"/>
    </source>
</evidence>
<dbReference type="Proteomes" id="UP000000226">
    <property type="component" value="Chromosome 1"/>
</dbReference>